<protein>
    <recommendedName>
        <fullName evidence="1">Glucose/Sorbosone dehydrogenase domain-containing protein</fullName>
    </recommendedName>
</protein>
<dbReference type="InterPro" id="IPR011041">
    <property type="entry name" value="Quinoprot_gluc/sorb_DH_b-prop"/>
</dbReference>
<sequence>MKYLFQFFFAVLLLIVNSVSWSACPETPVQYSGQDRVAAGEQPWAVERAFPGLDFWQLTNLAQPKDDSDRLFVTEQCGLVRVFPNRPDASEARVFLDLSDRVNSRDNEEGLLGIAFDPAYKDNGFFYLHYSASDPRRSVISRFSAQVSDPGLADPESELVILEIPQPAGNHNGGQLAFGPDGYLYIGLGDGGWGGDPLGNGQNTATLLGAILRIDVSSAGLGKTYKIPPDNPFVGTESARGEIFAYGLRNPWRFSFDVAHAQARYSETETVEPKGPVEIWTGDVGQNQWEEVNLVRTGLNYGWKVMEGSGCYSSRDGCPTARLELPVHEYGREDGCSVTGGYVYRGNRVPALTGTYVFGDFCSGKIWGLNYDGTSVTYKGLLAISGLNIASFGQDSAGEVYILSRNAGIYQLSELDSDN</sequence>
<organism evidence="2">
    <name type="scientific">marine metagenome</name>
    <dbReference type="NCBI Taxonomy" id="408172"/>
    <lineage>
        <taxon>unclassified sequences</taxon>
        <taxon>metagenomes</taxon>
        <taxon>ecological metagenomes</taxon>
    </lineage>
</organism>
<dbReference type="InterPro" id="IPR011042">
    <property type="entry name" value="6-blade_b-propeller_TolB-like"/>
</dbReference>
<reference evidence="2" key="1">
    <citation type="submission" date="2018-05" db="EMBL/GenBank/DDBJ databases">
        <authorList>
            <person name="Lanie J.A."/>
            <person name="Ng W.-L."/>
            <person name="Kazmierczak K.M."/>
            <person name="Andrzejewski T.M."/>
            <person name="Davidsen T.M."/>
            <person name="Wayne K.J."/>
            <person name="Tettelin H."/>
            <person name="Glass J.I."/>
            <person name="Rusch D."/>
            <person name="Podicherti R."/>
            <person name="Tsui H.-C.T."/>
            <person name="Winkler M.E."/>
        </authorList>
    </citation>
    <scope>NUCLEOTIDE SEQUENCE</scope>
</reference>
<feature type="domain" description="Glucose/Sorbosone dehydrogenase" evidence="1">
    <location>
        <begin position="67"/>
        <end position="406"/>
    </location>
</feature>
<dbReference type="PROSITE" id="PS51257">
    <property type="entry name" value="PROKAR_LIPOPROTEIN"/>
    <property type="match status" value="1"/>
</dbReference>
<dbReference type="PANTHER" id="PTHR19328">
    <property type="entry name" value="HEDGEHOG-INTERACTING PROTEIN"/>
    <property type="match status" value="1"/>
</dbReference>
<evidence type="ECO:0000259" key="1">
    <source>
        <dbReference type="Pfam" id="PF07995"/>
    </source>
</evidence>
<dbReference type="Gene3D" id="2.120.10.30">
    <property type="entry name" value="TolB, C-terminal domain"/>
    <property type="match status" value="1"/>
</dbReference>
<evidence type="ECO:0000313" key="2">
    <source>
        <dbReference type="EMBL" id="SVB21558.1"/>
    </source>
</evidence>
<name>A0A382C626_9ZZZZ</name>
<dbReference type="InterPro" id="IPR012938">
    <property type="entry name" value="Glc/Sorbosone_DH"/>
</dbReference>
<proteinExistence type="predicted"/>
<accession>A0A382C626</accession>
<dbReference type="EMBL" id="UINC01032993">
    <property type="protein sequence ID" value="SVB21558.1"/>
    <property type="molecule type" value="Genomic_DNA"/>
</dbReference>
<dbReference type="AlphaFoldDB" id="A0A382C626"/>
<gene>
    <name evidence="2" type="ORF">METZ01_LOCUS174412</name>
</gene>
<dbReference type="PANTHER" id="PTHR19328:SF75">
    <property type="entry name" value="ALDOSE SUGAR DEHYDROGENASE YLII"/>
    <property type="match status" value="1"/>
</dbReference>
<dbReference type="SUPFAM" id="SSF50952">
    <property type="entry name" value="Soluble quinoprotein glucose dehydrogenase"/>
    <property type="match status" value="1"/>
</dbReference>
<dbReference type="Pfam" id="PF07995">
    <property type="entry name" value="GSDH"/>
    <property type="match status" value="1"/>
</dbReference>